<reference evidence="2 3" key="1">
    <citation type="journal article" date="2018" name="PLoS Genet.">
        <title>Population sequencing reveals clonal diversity and ancestral inbreeding in the grapevine cultivar Chardonnay.</title>
        <authorList>
            <person name="Roach M.J."/>
            <person name="Johnson D.L."/>
            <person name="Bohlmann J."/>
            <person name="van Vuuren H.J."/>
            <person name="Jones S.J."/>
            <person name="Pretorius I.S."/>
            <person name="Schmidt S.A."/>
            <person name="Borneman A.R."/>
        </authorList>
    </citation>
    <scope>NUCLEOTIDE SEQUENCE [LARGE SCALE GENOMIC DNA]</scope>
    <source>
        <strain evidence="3">cv. Chardonnay</strain>
        <tissue evidence="2">Leaf</tissue>
    </source>
</reference>
<keyword evidence="1" id="KW-0732">Signal</keyword>
<gene>
    <name evidence="2" type="primary">DTX34_3</name>
    <name evidence="2" type="ORF">CK203_019474</name>
</gene>
<dbReference type="AlphaFoldDB" id="A0A438IYU4"/>
<dbReference type="Proteomes" id="UP000288805">
    <property type="component" value="Unassembled WGS sequence"/>
</dbReference>
<name>A0A438IYU4_VITVI</name>
<evidence type="ECO:0000313" key="2">
    <source>
        <dbReference type="EMBL" id="RVX01874.1"/>
    </source>
</evidence>
<feature type="chain" id="PRO_5019064716" evidence="1">
    <location>
        <begin position="22"/>
        <end position="128"/>
    </location>
</feature>
<proteinExistence type="predicted"/>
<dbReference type="EMBL" id="QGNW01000073">
    <property type="protein sequence ID" value="RVX01874.1"/>
    <property type="molecule type" value="Genomic_DNA"/>
</dbReference>
<organism evidence="2 3">
    <name type="scientific">Vitis vinifera</name>
    <name type="common">Grape</name>
    <dbReference type="NCBI Taxonomy" id="29760"/>
    <lineage>
        <taxon>Eukaryota</taxon>
        <taxon>Viridiplantae</taxon>
        <taxon>Streptophyta</taxon>
        <taxon>Embryophyta</taxon>
        <taxon>Tracheophyta</taxon>
        <taxon>Spermatophyta</taxon>
        <taxon>Magnoliopsida</taxon>
        <taxon>eudicotyledons</taxon>
        <taxon>Gunneridae</taxon>
        <taxon>Pentapetalae</taxon>
        <taxon>rosids</taxon>
        <taxon>Vitales</taxon>
        <taxon>Vitaceae</taxon>
        <taxon>Viteae</taxon>
        <taxon>Vitis</taxon>
    </lineage>
</organism>
<comment type="caution">
    <text evidence="2">The sequence shown here is derived from an EMBL/GenBank/DDBJ whole genome shotgun (WGS) entry which is preliminary data.</text>
</comment>
<evidence type="ECO:0000313" key="3">
    <source>
        <dbReference type="Proteomes" id="UP000288805"/>
    </source>
</evidence>
<sequence>MVCGTALQTLILLFIVYRTNWNKEVEQTTERMLKWEGQHIETEKTSDDLDFEFTFFVDEHCINVGLTQPESGGLPPLFVLLEESVQLSWSQTYFSAAQKDVWIGDLGTPLQSLSQTRGDWTIILDKGG</sequence>
<evidence type="ECO:0000256" key="1">
    <source>
        <dbReference type="SAM" id="SignalP"/>
    </source>
</evidence>
<protein>
    <submittedName>
        <fullName evidence="2">Protein detoxification 34</fullName>
    </submittedName>
</protein>
<feature type="signal peptide" evidence="1">
    <location>
        <begin position="1"/>
        <end position="21"/>
    </location>
</feature>
<accession>A0A438IYU4</accession>